<dbReference type="EMBL" id="VSSQ01038653">
    <property type="protein sequence ID" value="MPM91617.1"/>
    <property type="molecule type" value="Genomic_DNA"/>
</dbReference>
<sequence>MDNSVIHKNCSVCETRLKRQVIGSNVFYYCRNCGRVSSEACLSGGIDLLQVQKSLSVHMVSSTTDSKISEDSEEAIAGT</sequence>
<protein>
    <submittedName>
        <fullName evidence="1">Uncharacterized protein</fullName>
    </submittedName>
</protein>
<organism evidence="1">
    <name type="scientific">bioreactor metagenome</name>
    <dbReference type="NCBI Taxonomy" id="1076179"/>
    <lineage>
        <taxon>unclassified sequences</taxon>
        <taxon>metagenomes</taxon>
        <taxon>ecological metagenomes</taxon>
    </lineage>
</organism>
<evidence type="ECO:0000313" key="1">
    <source>
        <dbReference type="EMBL" id="MPM91617.1"/>
    </source>
</evidence>
<name>A0A645DQL3_9ZZZZ</name>
<accession>A0A645DQL3</accession>
<reference evidence="1" key="1">
    <citation type="submission" date="2019-08" db="EMBL/GenBank/DDBJ databases">
        <authorList>
            <person name="Kucharzyk K."/>
            <person name="Murdoch R.W."/>
            <person name="Higgins S."/>
            <person name="Loffler F."/>
        </authorList>
    </citation>
    <scope>NUCLEOTIDE SEQUENCE</scope>
</reference>
<dbReference type="AlphaFoldDB" id="A0A645DQL3"/>
<proteinExistence type="predicted"/>
<comment type="caution">
    <text evidence="1">The sequence shown here is derived from an EMBL/GenBank/DDBJ whole genome shotgun (WGS) entry which is preliminary data.</text>
</comment>
<gene>
    <name evidence="1" type="ORF">SDC9_138748</name>
</gene>